<sequence>MLRLMIIDDEPRALRGLKRLISQNDDVEVVGEAGLLSQAFPLIEQLQPDAIFLDVELKDGRGFDLIESMEFPPPVVFVTAHSNYATRAFDISAVDYLLKPVVEERLAKSLDRLRRLKERTSAEALDNQRLLLKMPRRSVALPKDEIALLSAEGDFTRIFTSDGQNYFLCRLLGSFEKEVSDPPFIRISRSLIINVRHVERIDSTAEGKSCVYFIGRVEPVELGRVPARRLLQRLSHGQP</sequence>
<keyword evidence="5" id="KW-0804">Transcription</keyword>
<evidence type="ECO:0000256" key="2">
    <source>
        <dbReference type="ARBA" id="ARBA00023012"/>
    </source>
</evidence>
<dbReference type="Pfam" id="PF04397">
    <property type="entry name" value="LytTR"/>
    <property type="match status" value="1"/>
</dbReference>
<evidence type="ECO:0000256" key="1">
    <source>
        <dbReference type="ARBA" id="ARBA00022553"/>
    </source>
</evidence>
<dbReference type="SUPFAM" id="SSF52172">
    <property type="entry name" value="CheY-like"/>
    <property type="match status" value="1"/>
</dbReference>
<dbReference type="GO" id="GO:0006355">
    <property type="term" value="P:regulation of DNA-templated transcription"/>
    <property type="evidence" value="ECO:0007669"/>
    <property type="project" value="TreeGrafter"/>
</dbReference>
<keyword evidence="3" id="KW-0805">Transcription regulation</keyword>
<dbReference type="GO" id="GO:0005829">
    <property type="term" value="C:cytosol"/>
    <property type="evidence" value="ECO:0007669"/>
    <property type="project" value="TreeGrafter"/>
</dbReference>
<dbReference type="PROSITE" id="PS50110">
    <property type="entry name" value="RESPONSE_REGULATORY"/>
    <property type="match status" value="1"/>
</dbReference>
<dbReference type="GO" id="GO:0000976">
    <property type="term" value="F:transcription cis-regulatory region binding"/>
    <property type="evidence" value="ECO:0007669"/>
    <property type="project" value="TreeGrafter"/>
</dbReference>
<dbReference type="Gene3D" id="2.40.50.1020">
    <property type="entry name" value="LytTr DNA-binding domain"/>
    <property type="match status" value="1"/>
</dbReference>
<keyword evidence="4" id="KW-0238">DNA-binding</keyword>
<keyword evidence="10" id="KW-1185">Reference proteome</keyword>
<feature type="domain" description="HTH LytTR-type" evidence="8">
    <location>
        <begin position="130"/>
        <end position="236"/>
    </location>
</feature>
<dbReference type="OrthoDB" id="9782896at2"/>
<evidence type="ECO:0000256" key="5">
    <source>
        <dbReference type="ARBA" id="ARBA00023163"/>
    </source>
</evidence>
<reference evidence="9 10" key="1">
    <citation type="submission" date="2016-10" db="EMBL/GenBank/DDBJ databases">
        <title>The Draft Genome Sequence of the Potato Rhizosphere Bacteria Ochrobactrum sp. IPA7.2.</title>
        <authorList>
            <person name="Gogoleva N.E."/>
            <person name="Khlopko Y.A."/>
            <person name="Burygin G.L."/>
            <person name="Plotnikov A.O."/>
        </authorList>
    </citation>
    <scope>NUCLEOTIDE SEQUENCE [LARGE SCALE GENOMIC DNA]</scope>
    <source>
        <strain evidence="9 10">IPA7.2</strain>
    </source>
</reference>
<accession>A0A1J6HL32</accession>
<evidence type="ECO:0000259" key="7">
    <source>
        <dbReference type="PROSITE" id="PS50110"/>
    </source>
</evidence>
<dbReference type="GO" id="GO:0032993">
    <property type="term" value="C:protein-DNA complex"/>
    <property type="evidence" value="ECO:0007669"/>
    <property type="project" value="TreeGrafter"/>
</dbReference>
<dbReference type="InterPro" id="IPR001789">
    <property type="entry name" value="Sig_transdc_resp-reg_receiver"/>
</dbReference>
<evidence type="ECO:0000256" key="6">
    <source>
        <dbReference type="PROSITE-ProRule" id="PRU00169"/>
    </source>
</evidence>
<feature type="domain" description="Response regulatory" evidence="7">
    <location>
        <begin position="3"/>
        <end position="114"/>
    </location>
</feature>
<dbReference type="SMART" id="SM00448">
    <property type="entry name" value="REC"/>
    <property type="match status" value="1"/>
</dbReference>
<dbReference type="GO" id="GO:0000156">
    <property type="term" value="F:phosphorelay response regulator activity"/>
    <property type="evidence" value="ECO:0007669"/>
    <property type="project" value="TreeGrafter"/>
</dbReference>
<dbReference type="PANTHER" id="PTHR48111">
    <property type="entry name" value="REGULATOR OF RPOS"/>
    <property type="match status" value="1"/>
</dbReference>
<proteinExistence type="predicted"/>
<evidence type="ECO:0000259" key="8">
    <source>
        <dbReference type="PROSITE" id="PS50930"/>
    </source>
</evidence>
<evidence type="ECO:0000256" key="4">
    <source>
        <dbReference type="ARBA" id="ARBA00023125"/>
    </source>
</evidence>
<dbReference type="InterPro" id="IPR007492">
    <property type="entry name" value="LytTR_DNA-bd_dom"/>
</dbReference>
<evidence type="ECO:0000313" key="9">
    <source>
        <dbReference type="EMBL" id="OIS93636.1"/>
    </source>
</evidence>
<dbReference type="SMART" id="SM00850">
    <property type="entry name" value="LytTR"/>
    <property type="match status" value="1"/>
</dbReference>
<organism evidence="9 10">
    <name type="scientific">Brucella cytisi</name>
    <dbReference type="NCBI Taxonomy" id="407152"/>
    <lineage>
        <taxon>Bacteria</taxon>
        <taxon>Pseudomonadati</taxon>
        <taxon>Pseudomonadota</taxon>
        <taxon>Alphaproteobacteria</taxon>
        <taxon>Hyphomicrobiales</taxon>
        <taxon>Brucellaceae</taxon>
        <taxon>Brucella/Ochrobactrum group</taxon>
        <taxon>Brucella</taxon>
    </lineage>
</organism>
<gene>
    <name evidence="9" type="ORF">BLA27_09980</name>
</gene>
<dbReference type="Pfam" id="PF00072">
    <property type="entry name" value="Response_reg"/>
    <property type="match status" value="1"/>
</dbReference>
<dbReference type="EMBL" id="MOEC01000008">
    <property type="protein sequence ID" value="OIS93636.1"/>
    <property type="molecule type" value="Genomic_DNA"/>
</dbReference>
<comment type="caution">
    <text evidence="9">The sequence shown here is derived from an EMBL/GenBank/DDBJ whole genome shotgun (WGS) entry which is preliminary data.</text>
</comment>
<dbReference type="InterPro" id="IPR011006">
    <property type="entry name" value="CheY-like_superfamily"/>
</dbReference>
<dbReference type="AlphaFoldDB" id="A0A1J6HL32"/>
<name>A0A1J6HL32_9HYPH</name>
<dbReference type="Proteomes" id="UP000182985">
    <property type="component" value="Unassembled WGS sequence"/>
</dbReference>
<feature type="modified residue" description="4-aspartylphosphate" evidence="6">
    <location>
        <position position="54"/>
    </location>
</feature>
<evidence type="ECO:0000256" key="3">
    <source>
        <dbReference type="ARBA" id="ARBA00023015"/>
    </source>
</evidence>
<keyword evidence="2" id="KW-0902">Two-component regulatory system</keyword>
<protein>
    <submittedName>
        <fullName evidence="9">Uncharacterized protein</fullName>
    </submittedName>
</protein>
<dbReference type="PANTHER" id="PTHR48111:SF1">
    <property type="entry name" value="TWO-COMPONENT RESPONSE REGULATOR ORR33"/>
    <property type="match status" value="1"/>
</dbReference>
<keyword evidence="1 6" id="KW-0597">Phosphoprotein</keyword>
<dbReference type="RefSeq" id="WP_071631619.1">
    <property type="nucleotide sequence ID" value="NZ_MOEC01000008.1"/>
</dbReference>
<dbReference type="InterPro" id="IPR039420">
    <property type="entry name" value="WalR-like"/>
</dbReference>
<evidence type="ECO:0000313" key="10">
    <source>
        <dbReference type="Proteomes" id="UP000182985"/>
    </source>
</evidence>
<dbReference type="Gene3D" id="3.40.50.2300">
    <property type="match status" value="1"/>
</dbReference>
<dbReference type="PROSITE" id="PS50930">
    <property type="entry name" value="HTH_LYTTR"/>
    <property type="match status" value="1"/>
</dbReference>